<keyword evidence="1" id="KW-0472">Membrane</keyword>
<protein>
    <submittedName>
        <fullName evidence="2">Uncharacterized protein</fullName>
    </submittedName>
</protein>
<keyword evidence="1" id="KW-0812">Transmembrane</keyword>
<reference evidence="2 3" key="1">
    <citation type="journal article" date="2014" name="Int. J. Syst. Evol. Microbiol.">
        <title>Complete genome sequence of Corynebacterium casei LMG S-19264T (=DSM 44701T), isolated from a smear-ripened cheese.</title>
        <authorList>
            <consortium name="US DOE Joint Genome Institute (JGI-PGF)"/>
            <person name="Walter F."/>
            <person name="Albersmeier A."/>
            <person name="Kalinowski J."/>
            <person name="Ruckert C."/>
        </authorList>
    </citation>
    <scope>NUCLEOTIDE SEQUENCE [LARGE SCALE GENOMIC DNA]</scope>
    <source>
        <strain evidence="2 3">KCTC 12285</strain>
    </source>
</reference>
<dbReference type="RefSeq" id="WP_189457565.1">
    <property type="nucleotide sequence ID" value="NZ_BMWS01000042.1"/>
</dbReference>
<sequence length="82" mass="9490">MERKKETKNKYPSTRIITDNIDTLKKVTQKDYFSEKPIVKIIANTVLISGTIFGVLFVSRYFLSATAKMINSCKEVRDAWKK</sequence>
<proteinExistence type="predicted"/>
<keyword evidence="1" id="KW-1133">Transmembrane helix</keyword>
<evidence type="ECO:0000313" key="3">
    <source>
        <dbReference type="Proteomes" id="UP000601108"/>
    </source>
</evidence>
<accession>A0A918N607</accession>
<evidence type="ECO:0000256" key="1">
    <source>
        <dbReference type="SAM" id="Phobius"/>
    </source>
</evidence>
<dbReference type="AlphaFoldDB" id="A0A918N607"/>
<comment type="caution">
    <text evidence="2">The sequence shown here is derived from an EMBL/GenBank/DDBJ whole genome shotgun (WGS) entry which is preliminary data.</text>
</comment>
<dbReference type="EMBL" id="BMWS01000042">
    <property type="protein sequence ID" value="GGX33847.1"/>
    <property type="molecule type" value="Genomic_DNA"/>
</dbReference>
<evidence type="ECO:0000313" key="2">
    <source>
        <dbReference type="EMBL" id="GGX33847.1"/>
    </source>
</evidence>
<keyword evidence="3" id="KW-1185">Reference proteome</keyword>
<dbReference type="Proteomes" id="UP000601108">
    <property type="component" value="Unassembled WGS sequence"/>
</dbReference>
<name>A0A918N607_9FLAO</name>
<organism evidence="2 3">
    <name type="scientific">Aquimarina muelleri</name>
    <dbReference type="NCBI Taxonomy" id="279356"/>
    <lineage>
        <taxon>Bacteria</taxon>
        <taxon>Pseudomonadati</taxon>
        <taxon>Bacteroidota</taxon>
        <taxon>Flavobacteriia</taxon>
        <taxon>Flavobacteriales</taxon>
        <taxon>Flavobacteriaceae</taxon>
        <taxon>Aquimarina</taxon>
    </lineage>
</organism>
<feature type="transmembrane region" description="Helical" evidence="1">
    <location>
        <begin position="41"/>
        <end position="63"/>
    </location>
</feature>
<gene>
    <name evidence="2" type="ORF">GCM10007384_38220</name>
</gene>